<dbReference type="SMART" id="SM01119">
    <property type="entry name" value="D-ser_dehydrat"/>
    <property type="match status" value="1"/>
</dbReference>
<dbReference type="Proteomes" id="UP001273505">
    <property type="component" value="Unassembled WGS sequence"/>
</dbReference>
<dbReference type="InterPro" id="IPR026956">
    <property type="entry name" value="D-ser_dehydrat-like_dom"/>
</dbReference>
<gene>
    <name evidence="4" type="ORF">SCD92_04080</name>
</gene>
<evidence type="ECO:0000313" key="5">
    <source>
        <dbReference type="Proteomes" id="UP001273505"/>
    </source>
</evidence>
<dbReference type="Gene3D" id="2.40.37.20">
    <property type="entry name" value="D-serine dehydratase-like domain"/>
    <property type="match status" value="1"/>
</dbReference>
<dbReference type="Pfam" id="PF14031">
    <property type="entry name" value="D-ser_dehydrat"/>
    <property type="match status" value="1"/>
</dbReference>
<dbReference type="InterPro" id="IPR001608">
    <property type="entry name" value="Ala_racemase_N"/>
</dbReference>
<proteinExistence type="inferred from homology"/>
<organism evidence="4 5">
    <name type="scientific">Gilvimarinus gilvus</name>
    <dbReference type="NCBI Taxonomy" id="3058038"/>
    <lineage>
        <taxon>Bacteria</taxon>
        <taxon>Pseudomonadati</taxon>
        <taxon>Pseudomonadota</taxon>
        <taxon>Gammaproteobacteria</taxon>
        <taxon>Cellvibrionales</taxon>
        <taxon>Cellvibrionaceae</taxon>
        <taxon>Gilvimarinus</taxon>
    </lineage>
</organism>
<dbReference type="CDD" id="cd06818">
    <property type="entry name" value="PLPDE_III_cryptic_DSD"/>
    <property type="match status" value="1"/>
</dbReference>
<feature type="domain" description="D-serine dehydratase-like" evidence="3">
    <location>
        <begin position="299"/>
        <end position="398"/>
    </location>
</feature>
<evidence type="ECO:0000313" key="4">
    <source>
        <dbReference type="EMBL" id="MDX6848525.1"/>
    </source>
</evidence>
<reference evidence="4 5" key="1">
    <citation type="submission" date="2023-11" db="EMBL/GenBank/DDBJ databases">
        <title>Gilvimarinus fulvus sp. nov., isolated from the surface of Kelp.</title>
        <authorList>
            <person name="Sun Y.Y."/>
            <person name="Gong Y."/>
            <person name="Du Z.J."/>
        </authorList>
    </citation>
    <scope>NUCLEOTIDE SEQUENCE [LARGE SCALE GENOMIC DNA]</scope>
    <source>
        <strain evidence="4 5">SDUM040013</strain>
    </source>
</reference>
<dbReference type="EMBL" id="JAXAFO010000005">
    <property type="protein sequence ID" value="MDX6848525.1"/>
    <property type="molecule type" value="Genomic_DNA"/>
</dbReference>
<comment type="caution">
    <text evidence="4">The sequence shown here is derived from an EMBL/GenBank/DDBJ whole genome shotgun (WGS) entry which is preliminary data.</text>
</comment>
<dbReference type="PANTHER" id="PTHR28004:SF8">
    <property type="entry name" value="D-SERINE DEAMINASE"/>
    <property type="match status" value="1"/>
</dbReference>
<evidence type="ECO:0000259" key="3">
    <source>
        <dbReference type="SMART" id="SM01119"/>
    </source>
</evidence>
<comment type="similarity">
    <text evidence="1">Belongs to the DSD1 family.</text>
</comment>
<keyword evidence="5" id="KW-1185">Reference proteome</keyword>
<keyword evidence="2" id="KW-0456">Lyase</keyword>
<dbReference type="SUPFAM" id="SSF51419">
    <property type="entry name" value="PLP-binding barrel"/>
    <property type="match status" value="1"/>
</dbReference>
<accession>A0ABU4RUG9</accession>
<dbReference type="Gene3D" id="3.20.20.10">
    <property type="entry name" value="Alanine racemase"/>
    <property type="match status" value="1"/>
</dbReference>
<dbReference type="RefSeq" id="WP_302724756.1">
    <property type="nucleotide sequence ID" value="NZ_JAULRU010000823.1"/>
</dbReference>
<dbReference type="Pfam" id="PF01168">
    <property type="entry name" value="Ala_racemase_N"/>
    <property type="match status" value="1"/>
</dbReference>
<dbReference type="PANTHER" id="PTHR28004">
    <property type="entry name" value="ZGC:162816-RELATED"/>
    <property type="match status" value="1"/>
</dbReference>
<name>A0ABU4RUG9_9GAMM</name>
<evidence type="ECO:0000256" key="2">
    <source>
        <dbReference type="ARBA" id="ARBA00023239"/>
    </source>
</evidence>
<protein>
    <submittedName>
        <fullName evidence="4">Amino acid deaminase</fullName>
    </submittedName>
</protein>
<dbReference type="InterPro" id="IPR029066">
    <property type="entry name" value="PLP-binding_barrel"/>
</dbReference>
<dbReference type="InterPro" id="IPR042208">
    <property type="entry name" value="D-ser_dehydrat-like_sf"/>
</dbReference>
<dbReference type="InterPro" id="IPR051466">
    <property type="entry name" value="D-amino_acid_metab_enzyme"/>
</dbReference>
<evidence type="ECO:0000256" key="1">
    <source>
        <dbReference type="ARBA" id="ARBA00005323"/>
    </source>
</evidence>
<sequence length="411" mass="44512">MTSSNNSVSLSQKGVANVGKNTRSMLDESISLPAAVLYQPRLTQNLNWMQSFAEQQGVKLAPHGKTTMAPALFRQQQAQGAWGQTVASAQQASTAKDAGIHRIIMANQLVGRANMQIISELIADTEVDFHCLVDNALNAKALSQFYADAGQSLNVMIEIGVPGGRCGCRSQEQALELSALIARLPALKLSGIETYEGVIGGPDAPSKIHQHLQSVLTTAEAVHAAGYFAEPKAVITGAGSAWYDLVSDVFGKADPDKFIPVIRPGCYLIHDQGIYLEAQNKVRERLGDSCAVEGDLESALEVWSYVQSLPEEGLAIVALGKRDCAFDAGLPQPSLHFRPGTGVPKPAPSQWQVFHIMDQHAAMKIPPHCDLQVGDILAFSTSHPCLTFDKWRQVHIIDEQYQLLDTIDTCF</sequence>